<dbReference type="EMBL" id="CP034235">
    <property type="protein sequence ID" value="QGQ94064.1"/>
    <property type="molecule type" value="Genomic_DNA"/>
</dbReference>
<dbReference type="PANTHER" id="PTHR46623:SF6">
    <property type="entry name" value="ALPHA_BETA-HYDROLASES SUPERFAMILY PROTEIN"/>
    <property type="match status" value="1"/>
</dbReference>
<keyword evidence="3" id="KW-1185">Reference proteome</keyword>
<dbReference type="Pfam" id="PF01738">
    <property type="entry name" value="DLH"/>
    <property type="match status" value="1"/>
</dbReference>
<dbReference type="AlphaFoldDB" id="A0A6B8REB6"/>
<name>A0A6B8REB6_9BACL</name>
<dbReference type="Proteomes" id="UP000426246">
    <property type="component" value="Chromosome"/>
</dbReference>
<sequence>MTIKEEWIKYGKNNEFSGFTARLEGVESLPAIIVIQEIWGVDGHIQDVVRRLAGAGYVAFAPDLFSLEGTYPDPISPERVEGAKQFLNSMPSSSWRNPVEREEALIRLPLGQRTMISESLKSLLGGLNPTDYHNHLTGAAAFLRNTYRYTKGQGVVSVGFCLGGALSAVLASLDPELKGAVIFYGNAPSTEQIANIVCPVLGFHGELDTRLVEGLPAFAAAMKEAGKSFEYTVYPNAQHAFFNDTRPSYQNKASRAAYARLLSFLQEKLG</sequence>
<evidence type="ECO:0000313" key="2">
    <source>
        <dbReference type="EMBL" id="QGQ94064.1"/>
    </source>
</evidence>
<reference evidence="3" key="1">
    <citation type="submission" date="2018-11" db="EMBL/GenBank/DDBJ databases">
        <title>Complete genome sequence of Paenibacillus sp. ML311-T8.</title>
        <authorList>
            <person name="Nam Y.-D."/>
            <person name="Kang J."/>
            <person name="Chung W.-H."/>
            <person name="Park Y.S."/>
        </authorList>
    </citation>
    <scope>NUCLEOTIDE SEQUENCE [LARGE SCALE GENOMIC DNA]</scope>
    <source>
        <strain evidence="3">ML311-T8</strain>
    </source>
</reference>
<dbReference type="PANTHER" id="PTHR46623">
    <property type="entry name" value="CARBOXYMETHYLENEBUTENOLIDASE-RELATED"/>
    <property type="match status" value="1"/>
</dbReference>
<gene>
    <name evidence="2" type="ORF">EHS13_03665</name>
</gene>
<keyword evidence="2" id="KW-0378">Hydrolase</keyword>
<protein>
    <submittedName>
        <fullName evidence="2">Dienelactone hydrolase family protein</fullName>
    </submittedName>
</protein>
<evidence type="ECO:0000313" key="3">
    <source>
        <dbReference type="Proteomes" id="UP000426246"/>
    </source>
</evidence>
<dbReference type="InterPro" id="IPR002925">
    <property type="entry name" value="Dienelactn_hydro"/>
</dbReference>
<accession>A0A6B8REB6</accession>
<feature type="domain" description="Dienelactone hydrolase" evidence="1">
    <location>
        <begin position="18"/>
        <end position="267"/>
    </location>
</feature>
<dbReference type="KEGG" id="ppsc:EHS13_03665"/>
<dbReference type="InterPro" id="IPR029058">
    <property type="entry name" value="AB_hydrolase_fold"/>
</dbReference>
<dbReference type="OrthoDB" id="9771666at2"/>
<dbReference type="RefSeq" id="WP_155699061.1">
    <property type="nucleotide sequence ID" value="NZ_CP034235.1"/>
</dbReference>
<dbReference type="GO" id="GO:0016787">
    <property type="term" value="F:hydrolase activity"/>
    <property type="evidence" value="ECO:0007669"/>
    <property type="project" value="UniProtKB-KW"/>
</dbReference>
<organism evidence="2 3">
    <name type="scientific">Paenibacillus psychroresistens</name>
    <dbReference type="NCBI Taxonomy" id="1778678"/>
    <lineage>
        <taxon>Bacteria</taxon>
        <taxon>Bacillati</taxon>
        <taxon>Bacillota</taxon>
        <taxon>Bacilli</taxon>
        <taxon>Bacillales</taxon>
        <taxon>Paenibacillaceae</taxon>
        <taxon>Paenibacillus</taxon>
    </lineage>
</organism>
<dbReference type="Gene3D" id="3.40.50.1820">
    <property type="entry name" value="alpha/beta hydrolase"/>
    <property type="match status" value="1"/>
</dbReference>
<proteinExistence type="predicted"/>
<evidence type="ECO:0000259" key="1">
    <source>
        <dbReference type="Pfam" id="PF01738"/>
    </source>
</evidence>
<dbReference type="InterPro" id="IPR051049">
    <property type="entry name" value="Dienelactone_hydrolase-like"/>
</dbReference>
<dbReference type="SUPFAM" id="SSF53474">
    <property type="entry name" value="alpha/beta-Hydrolases"/>
    <property type="match status" value="1"/>
</dbReference>